<dbReference type="InterPro" id="IPR002035">
    <property type="entry name" value="VWF_A"/>
</dbReference>
<feature type="transmembrane region" description="Helical" evidence="5">
    <location>
        <begin position="309"/>
        <end position="327"/>
    </location>
</feature>
<evidence type="ECO:0000313" key="7">
    <source>
        <dbReference type="EMBL" id="QES87766.1"/>
    </source>
</evidence>
<dbReference type="EMBL" id="CP044016">
    <property type="protein sequence ID" value="QES87766.1"/>
    <property type="molecule type" value="Genomic_DNA"/>
</dbReference>
<keyword evidence="3 5" id="KW-1133">Transmembrane helix</keyword>
<dbReference type="SMART" id="SM00327">
    <property type="entry name" value="VWA"/>
    <property type="match status" value="1"/>
</dbReference>
<keyword evidence="4 5" id="KW-0472">Membrane</keyword>
<evidence type="ECO:0000256" key="5">
    <source>
        <dbReference type="SAM" id="Phobius"/>
    </source>
</evidence>
<evidence type="ECO:0000256" key="1">
    <source>
        <dbReference type="ARBA" id="ARBA00022475"/>
    </source>
</evidence>
<organism evidence="7 8">
    <name type="scientific">Rhizosphaericola mali</name>
    <dbReference type="NCBI Taxonomy" id="2545455"/>
    <lineage>
        <taxon>Bacteria</taxon>
        <taxon>Pseudomonadati</taxon>
        <taxon>Bacteroidota</taxon>
        <taxon>Chitinophagia</taxon>
        <taxon>Chitinophagales</taxon>
        <taxon>Chitinophagaceae</taxon>
        <taxon>Rhizosphaericola</taxon>
    </lineage>
</organism>
<dbReference type="InterPro" id="IPR050768">
    <property type="entry name" value="UPF0353/GerABKA_families"/>
</dbReference>
<dbReference type="Proteomes" id="UP000292424">
    <property type="component" value="Chromosome"/>
</dbReference>
<reference evidence="7 8" key="1">
    <citation type="submission" date="2019-09" db="EMBL/GenBank/DDBJ databases">
        <title>Complete genome sequence of Arachidicoccus sp. B3-10 isolated from apple orchard soil.</title>
        <authorList>
            <person name="Kim H.S."/>
            <person name="Han K.-I."/>
            <person name="Suh M.K."/>
            <person name="Lee K.C."/>
            <person name="Eom M.K."/>
            <person name="Kim J.-S."/>
            <person name="Kang S.W."/>
            <person name="Sin Y."/>
            <person name="Lee J.-S."/>
        </authorList>
    </citation>
    <scope>NUCLEOTIDE SEQUENCE [LARGE SCALE GENOMIC DNA]</scope>
    <source>
        <strain evidence="7 8">B3-10</strain>
    </source>
</reference>
<keyword evidence="2 5" id="KW-0812">Transmembrane</keyword>
<dbReference type="InterPro" id="IPR036465">
    <property type="entry name" value="vWFA_dom_sf"/>
</dbReference>
<dbReference type="PANTHER" id="PTHR22550">
    <property type="entry name" value="SPORE GERMINATION PROTEIN"/>
    <property type="match status" value="1"/>
</dbReference>
<dbReference type="KEGG" id="arac:E0W69_003485"/>
<evidence type="ECO:0000256" key="4">
    <source>
        <dbReference type="ARBA" id="ARBA00023136"/>
    </source>
</evidence>
<sequence>MISFENTDYFWWLLIFIPLIWIFILAVKRKKNIIQKLGSHRLVAKLIRNYSAKNFQIKFIVGTIAILLLIFAAINLQKPKDGAGEKKAGVDVMVALDVSKSMLSSDIKPTRLDKAKQVISALIDQLGDNRLGMVVFAGQSILQMPLTDDIGAAQMYADNANPDIIPLQGTEIGDALTVCNQAFNTGEKKYKAIVLISDGEDHDPKTDDALKTLKNSGVVVYTIGVGTAEGSTITEPGSNDVKLDKNGQPVISKLNQKELQNIAKATGGQYYLLDNNLQAPREIATAINNMDKKLIETGKMPGRKNFTDFFPYLIALAILLLVIELFIPERKRSLS</sequence>
<dbReference type="OrthoDB" id="6206554at2"/>
<evidence type="ECO:0000313" key="8">
    <source>
        <dbReference type="Proteomes" id="UP000292424"/>
    </source>
</evidence>
<name>A0A5P2FW67_9BACT</name>
<feature type="transmembrane region" description="Helical" evidence="5">
    <location>
        <begin position="55"/>
        <end position="74"/>
    </location>
</feature>
<feature type="domain" description="VWFA" evidence="6">
    <location>
        <begin position="91"/>
        <end position="294"/>
    </location>
</feature>
<dbReference type="AlphaFoldDB" id="A0A5P2FW67"/>
<dbReference type="Gene3D" id="3.40.50.410">
    <property type="entry name" value="von Willebrand factor, type A domain"/>
    <property type="match status" value="1"/>
</dbReference>
<feature type="transmembrane region" description="Helical" evidence="5">
    <location>
        <begin position="6"/>
        <end position="27"/>
    </location>
</feature>
<keyword evidence="1" id="KW-1003">Cell membrane</keyword>
<dbReference type="PROSITE" id="PS50234">
    <property type="entry name" value="VWFA"/>
    <property type="match status" value="1"/>
</dbReference>
<gene>
    <name evidence="7" type="ORF">E0W69_003485</name>
</gene>
<accession>A0A5P2FW67</accession>
<dbReference type="SUPFAM" id="SSF53300">
    <property type="entry name" value="vWA-like"/>
    <property type="match status" value="1"/>
</dbReference>
<dbReference type="Pfam" id="PF13519">
    <property type="entry name" value="VWA_2"/>
    <property type="match status" value="1"/>
</dbReference>
<evidence type="ECO:0000256" key="3">
    <source>
        <dbReference type="ARBA" id="ARBA00022989"/>
    </source>
</evidence>
<evidence type="ECO:0000256" key="2">
    <source>
        <dbReference type="ARBA" id="ARBA00022692"/>
    </source>
</evidence>
<keyword evidence="8" id="KW-1185">Reference proteome</keyword>
<protein>
    <submittedName>
        <fullName evidence="7">VWA domain-containing protein</fullName>
    </submittedName>
</protein>
<dbReference type="PANTHER" id="PTHR22550:SF5">
    <property type="entry name" value="LEUCINE ZIPPER PROTEIN 4"/>
    <property type="match status" value="1"/>
</dbReference>
<proteinExistence type="predicted"/>
<dbReference type="RefSeq" id="WP_131328653.1">
    <property type="nucleotide sequence ID" value="NZ_CP044016.1"/>
</dbReference>
<evidence type="ECO:0000259" key="6">
    <source>
        <dbReference type="PROSITE" id="PS50234"/>
    </source>
</evidence>